<name>A0A093R4E3_9GAMM</name>
<evidence type="ECO:0000313" key="1">
    <source>
        <dbReference type="EMBL" id="KFW97831.1"/>
    </source>
</evidence>
<dbReference type="AlphaFoldDB" id="A0A093R4E3"/>
<dbReference type="InterPro" id="IPR049826">
    <property type="entry name" value="Ig-like_ice"/>
</dbReference>
<dbReference type="Gene3D" id="2.60.40.10">
    <property type="entry name" value="Immunoglobulins"/>
    <property type="match status" value="5"/>
</dbReference>
<dbReference type="RefSeq" id="WP_039326300.1">
    <property type="nucleotide sequence ID" value="NZ_JQHM01000043.1"/>
</dbReference>
<dbReference type="EMBL" id="JQHM01000043">
    <property type="protein sequence ID" value="KFW97831.1"/>
    <property type="molecule type" value="Genomic_DNA"/>
</dbReference>
<evidence type="ECO:0000313" key="2">
    <source>
        <dbReference type="Proteomes" id="UP000032874"/>
    </source>
</evidence>
<gene>
    <name evidence="1" type="ORF">KP22_21520</name>
</gene>
<feature type="non-terminal residue" evidence="1">
    <location>
        <position position="442"/>
    </location>
</feature>
<dbReference type="STRING" id="55207.KP22_21520"/>
<dbReference type="InterPro" id="IPR013783">
    <property type="entry name" value="Ig-like_fold"/>
</dbReference>
<comment type="caution">
    <text evidence="1">The sequence shown here is derived from an EMBL/GenBank/DDBJ whole genome shotgun (WGS) entry which is preliminary data.</text>
</comment>
<protein>
    <submittedName>
        <fullName evidence="1">Uncharacterized protein</fullName>
    </submittedName>
</protein>
<reference evidence="1 2" key="1">
    <citation type="submission" date="2014-08" db="EMBL/GenBank/DDBJ databases">
        <title>Genome sequences of NCPPB Pectobacterium isolates.</title>
        <authorList>
            <person name="Glover R.H."/>
            <person name="Sapp M."/>
            <person name="Elphinstone J."/>
        </authorList>
    </citation>
    <scope>NUCLEOTIDE SEQUENCE [LARGE SCALE GENOMIC DNA]</scope>
    <source>
        <strain evidence="1 2">NCPPB 2795</strain>
    </source>
</reference>
<organism evidence="1 2">
    <name type="scientific">Pectobacterium betavasculorum</name>
    <dbReference type="NCBI Taxonomy" id="55207"/>
    <lineage>
        <taxon>Bacteria</taxon>
        <taxon>Pseudomonadati</taxon>
        <taxon>Pseudomonadota</taxon>
        <taxon>Gammaproteobacteria</taxon>
        <taxon>Enterobacterales</taxon>
        <taxon>Pectobacteriaceae</taxon>
        <taxon>Pectobacterium</taxon>
    </lineage>
</organism>
<sequence>SGQTISVTGQVGNEVQAGDAVTVTVGSETYQTTVNADGKTWSVNVPGSVLAANGDVSATVTTRDTAGNVTTANTTHTYGVDTVAPVASITIDDITSDNMINASESGQTIAVTGNVDNDVKAGDAITVTVGAETYQTTVNADGKTWSVNVPGSVLAANGDVSATVTIRDTAGNVTTANTSHAYGVDTVAPTASITIDDITSDNVINASESGQTIAVTGQVDNDVKAGDAITVTVGTETYQTTVNADGKTWSVNVPGSVLAANGEVSATVTTRDTAGNVTTANTSHAYGVDTVAPTATITIDDITSDNVINASESGQTIAVTGQVDNDVKADDAITVTVGTETYQTTVNADGKTWSVNVPGAVLAANGEVSATVTVTTRDTAGNVTTANSTHAYGVDTVAPAASITIDDVTSDNVINASESGQTIAVTGKVDNDVKVGDAVTVT</sequence>
<dbReference type="Proteomes" id="UP000032874">
    <property type="component" value="Unassembled WGS sequence"/>
</dbReference>
<feature type="non-terminal residue" evidence="1">
    <location>
        <position position="1"/>
    </location>
</feature>
<dbReference type="NCBIfam" id="NF012196">
    <property type="entry name" value="Ig_like_ice"/>
    <property type="match status" value="4"/>
</dbReference>
<dbReference type="eggNOG" id="COG2911">
    <property type="taxonomic scope" value="Bacteria"/>
</dbReference>
<accession>A0A093R4E3</accession>
<proteinExistence type="predicted"/>
<dbReference type="NCBIfam" id="NF033510">
    <property type="entry name" value="Ca_tandemer"/>
    <property type="match status" value="5"/>
</dbReference>